<accession>A0A6J8AUC1</accession>
<name>A0A6J8AUC1_MYTCO</name>
<dbReference type="OrthoDB" id="1687175at2759"/>
<keyword evidence="4" id="KW-0677">Repeat</keyword>
<keyword evidence="2" id="KW-0963">Cytoplasm</keyword>
<proteinExistence type="predicted"/>
<keyword evidence="3" id="KW-0433">Leucine-rich repeat</keyword>
<dbReference type="GO" id="GO:0005634">
    <property type="term" value="C:nucleus"/>
    <property type="evidence" value="ECO:0007669"/>
    <property type="project" value="TreeGrafter"/>
</dbReference>
<dbReference type="EMBL" id="CACVKT020001833">
    <property type="protein sequence ID" value="CAC5372084.1"/>
    <property type="molecule type" value="Genomic_DNA"/>
</dbReference>
<evidence type="ECO:0000256" key="4">
    <source>
        <dbReference type="ARBA" id="ARBA00022737"/>
    </source>
</evidence>
<evidence type="ECO:0000256" key="1">
    <source>
        <dbReference type="ARBA" id="ARBA00004496"/>
    </source>
</evidence>
<comment type="subcellular location">
    <subcellularLocation>
        <location evidence="1">Cytoplasm</location>
    </subcellularLocation>
</comment>
<dbReference type="Gene3D" id="3.80.10.10">
    <property type="entry name" value="Ribonuclease Inhibitor"/>
    <property type="match status" value="2"/>
</dbReference>
<protein>
    <submittedName>
        <fullName evidence="6">X-ray radiation resistance-associated protein 1</fullName>
    </submittedName>
</protein>
<evidence type="ECO:0000313" key="6">
    <source>
        <dbReference type="EMBL" id="CAC5372084.1"/>
    </source>
</evidence>
<feature type="compositionally biased region" description="Basic and acidic residues" evidence="5">
    <location>
        <begin position="606"/>
        <end position="616"/>
    </location>
</feature>
<feature type="compositionally biased region" description="Basic residues" evidence="5">
    <location>
        <begin position="302"/>
        <end position="324"/>
    </location>
</feature>
<feature type="region of interest" description="Disordered" evidence="5">
    <location>
        <begin position="291"/>
        <end position="366"/>
    </location>
</feature>
<evidence type="ECO:0000256" key="2">
    <source>
        <dbReference type="ARBA" id="ARBA00022490"/>
    </source>
</evidence>
<feature type="compositionally biased region" description="Polar residues" evidence="5">
    <location>
        <begin position="670"/>
        <end position="686"/>
    </location>
</feature>
<dbReference type="PROSITE" id="PS51450">
    <property type="entry name" value="LRR"/>
    <property type="match status" value="2"/>
</dbReference>
<organism evidence="6 7">
    <name type="scientific">Mytilus coruscus</name>
    <name type="common">Sea mussel</name>
    <dbReference type="NCBI Taxonomy" id="42192"/>
    <lineage>
        <taxon>Eukaryota</taxon>
        <taxon>Metazoa</taxon>
        <taxon>Spiralia</taxon>
        <taxon>Lophotrochozoa</taxon>
        <taxon>Mollusca</taxon>
        <taxon>Bivalvia</taxon>
        <taxon>Autobranchia</taxon>
        <taxon>Pteriomorphia</taxon>
        <taxon>Mytilida</taxon>
        <taxon>Mytiloidea</taxon>
        <taxon>Mytilidae</taxon>
        <taxon>Mytilinae</taxon>
        <taxon>Mytilus</taxon>
    </lineage>
</organism>
<dbReference type="SUPFAM" id="SSF52058">
    <property type="entry name" value="L domain-like"/>
    <property type="match status" value="1"/>
</dbReference>
<feature type="region of interest" description="Disordered" evidence="5">
    <location>
        <begin position="538"/>
        <end position="774"/>
    </location>
</feature>
<keyword evidence="7" id="KW-1185">Reference proteome</keyword>
<evidence type="ECO:0000256" key="5">
    <source>
        <dbReference type="SAM" id="MobiDB-lite"/>
    </source>
</evidence>
<feature type="compositionally biased region" description="Basic and acidic residues" evidence="5">
    <location>
        <begin position="65"/>
        <end position="75"/>
    </location>
</feature>
<dbReference type="SMART" id="SM00369">
    <property type="entry name" value="LRR_TYP"/>
    <property type="match status" value="4"/>
</dbReference>
<feature type="region of interest" description="Disordered" evidence="5">
    <location>
        <begin position="65"/>
        <end position="92"/>
    </location>
</feature>
<evidence type="ECO:0000313" key="7">
    <source>
        <dbReference type="Proteomes" id="UP000507470"/>
    </source>
</evidence>
<dbReference type="PANTHER" id="PTHR22710">
    <property type="entry name" value="X-RAY RADIATION RESISTANCE ASSOCIATED PROTEIN 1 XRRA1"/>
    <property type="match status" value="1"/>
</dbReference>
<dbReference type="PANTHER" id="PTHR22710:SF2">
    <property type="entry name" value="X-RAY RADIATION RESISTANCE-ASSOCIATED PROTEIN 1"/>
    <property type="match status" value="1"/>
</dbReference>
<feature type="compositionally biased region" description="Basic residues" evidence="5">
    <location>
        <begin position="756"/>
        <end position="771"/>
    </location>
</feature>
<sequence length="932" mass="105489">MASAPWVKYDDGTSDGFSANCFPVRSLVRHPEDVSGAWLFEQKAEQRRRFKAVLCTKPKTYAQIKEERKRSDREGTSFNPAEIPNLDEDEEEQQEAPALDGFFLMRHCCVEDPSDLCSVNIAGKELSEYKEEDFALFDNVAYVNASENYLPFEAFRGFPIIRELEIPLNGLRSIRLSPGDYPTLEIVDISYNNLSHEDILSLGTLPNLKVLHLTGNNFRSLPPDMALPFQDSTSKRKIARFRNLEILMLDDNKLCYVALFAALAGLRRLRHLNLEKNEIFYVPQLKSVEGSMVVSEDDTGEKRKKSGKRTSRTPRSNRHNRRKSDHTSETLPTVLSEPGVPVNTEASIPVPANSEVISNSNDNPDTEVKVDIEEKDVKKVEPEIDLNEEFEDFSKSLADLDIDTDLPTELETEFLADGSKNPIVDKFGQEPKGPPLPPFPELRYLNLSYNLIAEEEALLSIAAWPMLSELLIANNPLTTEKSGDPPLLKRFLQDRLGIQLVRKKETETGKPTIEVPARKSRKVSNRVPKIPKISVEEKLMLEAPPRPPSVPKPSHMKALPPIPSTNNKNGHHSKSGENNIPSTPVYQRAFSEQSEEVPSSPVYKRQFSEQSEKSEDLPNAAAYKRQFSEESGGIPDSAAYRRAHSETPQSIPGESEYKRRVSEESGGIPESSNYRRAHSVTPQNIPGESDYKRQFSPHEQTIPSSSDYKRPYSAGANPQQKELDDKPESKSAWSDAQPDQAFFMTQVDETEEAKPAKPKPKKEKVKQGKSKPKLDDKYKGYEILLDFEEDPHFMDPKDMQGNVKALKFALGHELVYRDAAARLDRIEKSVEPYKKWEMPPKVPRKTRGERVDDVLTKLKHRETVDEANLSNVLKDTRSKRKQFPEAQTLLAEIQKRYNTVRVNSMKEAREVKKVMTGTAHDLSKKAEILKAT</sequence>
<feature type="compositionally biased region" description="Polar residues" evidence="5">
    <location>
        <begin position="697"/>
        <end position="706"/>
    </location>
</feature>
<reference evidence="6 7" key="1">
    <citation type="submission" date="2020-06" db="EMBL/GenBank/DDBJ databases">
        <authorList>
            <person name="Li R."/>
            <person name="Bekaert M."/>
        </authorList>
    </citation>
    <scope>NUCLEOTIDE SEQUENCE [LARGE SCALE GENOMIC DNA]</scope>
    <source>
        <strain evidence="7">wild</strain>
    </source>
</reference>
<dbReference type="GO" id="GO:0005737">
    <property type="term" value="C:cytoplasm"/>
    <property type="evidence" value="ECO:0007669"/>
    <property type="project" value="UniProtKB-SubCell"/>
</dbReference>
<feature type="compositionally biased region" description="Polar residues" evidence="5">
    <location>
        <begin position="576"/>
        <end position="585"/>
    </location>
</feature>
<dbReference type="Proteomes" id="UP000507470">
    <property type="component" value="Unassembled WGS sequence"/>
</dbReference>
<dbReference type="AlphaFoldDB" id="A0A6J8AUC1"/>
<evidence type="ECO:0000256" key="3">
    <source>
        <dbReference type="ARBA" id="ARBA00022614"/>
    </source>
</evidence>
<dbReference type="InterPro" id="IPR032675">
    <property type="entry name" value="LRR_dom_sf"/>
</dbReference>
<dbReference type="InterPro" id="IPR001611">
    <property type="entry name" value="Leu-rich_rpt"/>
</dbReference>
<gene>
    <name evidence="6" type="ORF">MCOR_10315</name>
</gene>
<dbReference type="InterPro" id="IPR003591">
    <property type="entry name" value="Leu-rich_rpt_typical-subtyp"/>
</dbReference>